<dbReference type="InterPro" id="IPR005817">
    <property type="entry name" value="Wnt"/>
</dbReference>
<feature type="signal peptide" evidence="9">
    <location>
        <begin position="1"/>
        <end position="24"/>
    </location>
</feature>
<dbReference type="PRINTS" id="PR01349">
    <property type="entry name" value="WNTPROTEIN"/>
</dbReference>
<dbReference type="Gene3D" id="3.30.2460.20">
    <property type="match status" value="1"/>
</dbReference>
<accession>A0ABM4C2H7</accession>
<dbReference type="GeneID" id="100214773"/>
<keyword evidence="7" id="KW-1015">Disulfide bond</keyword>
<dbReference type="Pfam" id="PF00110">
    <property type="entry name" value="wnt"/>
    <property type="match status" value="1"/>
</dbReference>
<dbReference type="SMART" id="SM00097">
    <property type="entry name" value="WNT1"/>
    <property type="match status" value="1"/>
</dbReference>
<comment type="similarity">
    <text evidence="2 8">Belongs to the Wnt family.</text>
</comment>
<reference evidence="11" key="1">
    <citation type="submission" date="2025-08" db="UniProtKB">
        <authorList>
            <consortium name="RefSeq"/>
        </authorList>
    </citation>
    <scope>IDENTIFICATION</scope>
</reference>
<keyword evidence="9" id="KW-0732">Signal</keyword>
<name>A0ABM4C2H7_HYDVU</name>
<evidence type="ECO:0000256" key="5">
    <source>
        <dbReference type="ARBA" id="ARBA00022530"/>
    </source>
</evidence>
<gene>
    <name evidence="11" type="primary">hywnt9/10c</name>
</gene>
<sequence length="341" mass="38215">MNFCNLHAVFFFIFIMIKTTNVQSQSDSTYNDLPNTLSSSLTSVIRLNTEYLRSNDDEATKKAISSASLCGINECQRQFKDEKWNCSIASGSLQKTAKLATRESAFLFGIFSASLAHIISTVCLKGLKQECRYKLDPTSSPSPTSSPLYNENCLQNCIKHGIDSSRELLSSKKIRDARWQMDEHNKEAGRTALEKIKKETCICHGLSGACAFKKCVRILPSFEEMGNELKSIYNNAFKAGPDNNGQLITHTNIKPEKNYFIYMTDSPDFCNTDVALGAIGTKGRKCSLSANSPDSCEKLCCNRGFSEFSFLMEKTCACKFHYCCRLDCKICQHNVTEFRCN</sequence>
<evidence type="ECO:0000313" key="10">
    <source>
        <dbReference type="Proteomes" id="UP001652625"/>
    </source>
</evidence>
<evidence type="ECO:0000256" key="3">
    <source>
        <dbReference type="ARBA" id="ARBA00022473"/>
    </source>
</evidence>
<keyword evidence="3 8" id="KW-0217">Developmental protein</keyword>
<dbReference type="InterPro" id="IPR043158">
    <property type="entry name" value="Wnt_C"/>
</dbReference>
<evidence type="ECO:0000256" key="8">
    <source>
        <dbReference type="RuleBase" id="RU003500"/>
    </source>
</evidence>
<evidence type="ECO:0000256" key="6">
    <source>
        <dbReference type="ARBA" id="ARBA00022687"/>
    </source>
</evidence>
<proteinExistence type="inferred from homology"/>
<evidence type="ECO:0000313" key="11">
    <source>
        <dbReference type="RefSeq" id="XP_065655745.1"/>
    </source>
</evidence>
<keyword evidence="6 8" id="KW-0879">Wnt signaling pathway</keyword>
<comment type="subcellular location">
    <subcellularLocation>
        <location evidence="1 8">Secreted</location>
        <location evidence="1 8">Extracellular space</location>
        <location evidence="1 8">Extracellular matrix</location>
    </subcellularLocation>
</comment>
<evidence type="ECO:0000256" key="1">
    <source>
        <dbReference type="ARBA" id="ARBA00004498"/>
    </source>
</evidence>
<dbReference type="Proteomes" id="UP001652625">
    <property type="component" value="Chromosome 06"/>
</dbReference>
<keyword evidence="4" id="KW-0964">Secreted</keyword>
<feature type="chain" id="PRO_5046570210" description="Protein Wnt" evidence="9">
    <location>
        <begin position="25"/>
        <end position="341"/>
    </location>
</feature>
<protein>
    <recommendedName>
        <fullName evidence="8">Protein Wnt</fullName>
    </recommendedName>
</protein>
<dbReference type="CDD" id="cd13113">
    <property type="entry name" value="Wnt"/>
    <property type="match status" value="1"/>
</dbReference>
<dbReference type="PANTHER" id="PTHR12027">
    <property type="entry name" value="WNT RELATED"/>
    <property type="match status" value="1"/>
</dbReference>
<keyword evidence="5" id="KW-0272">Extracellular matrix</keyword>
<evidence type="ECO:0000256" key="9">
    <source>
        <dbReference type="SAM" id="SignalP"/>
    </source>
</evidence>
<evidence type="ECO:0000256" key="2">
    <source>
        <dbReference type="ARBA" id="ARBA00005683"/>
    </source>
</evidence>
<organism evidence="10 11">
    <name type="scientific">Hydra vulgaris</name>
    <name type="common">Hydra</name>
    <name type="synonym">Hydra attenuata</name>
    <dbReference type="NCBI Taxonomy" id="6087"/>
    <lineage>
        <taxon>Eukaryota</taxon>
        <taxon>Metazoa</taxon>
        <taxon>Cnidaria</taxon>
        <taxon>Hydrozoa</taxon>
        <taxon>Hydroidolina</taxon>
        <taxon>Anthoathecata</taxon>
        <taxon>Aplanulata</taxon>
        <taxon>Hydridae</taxon>
        <taxon>Hydra</taxon>
    </lineage>
</organism>
<keyword evidence="10" id="KW-1185">Reference proteome</keyword>
<comment type="function">
    <text evidence="8">Ligand for members of the frizzled family of seven transmembrane receptors.</text>
</comment>
<evidence type="ECO:0000256" key="7">
    <source>
        <dbReference type="ARBA" id="ARBA00023157"/>
    </source>
</evidence>
<dbReference type="RefSeq" id="XP_065655745.1">
    <property type="nucleotide sequence ID" value="XM_065799673.1"/>
</dbReference>
<evidence type="ECO:0000256" key="4">
    <source>
        <dbReference type="ARBA" id="ARBA00022525"/>
    </source>
</evidence>